<dbReference type="OrthoDB" id="9807941at2"/>
<keyword evidence="2" id="KW-0812">Transmembrane</keyword>
<gene>
    <name evidence="3" type="ORF">GJ654_19825</name>
</gene>
<dbReference type="AlphaFoldDB" id="A0A6N8DVM3"/>
<feature type="transmembrane region" description="Helical" evidence="2">
    <location>
        <begin position="69"/>
        <end position="95"/>
    </location>
</feature>
<evidence type="ECO:0000313" key="4">
    <source>
        <dbReference type="Proteomes" id="UP000439113"/>
    </source>
</evidence>
<dbReference type="RefSeq" id="WP_155447907.1">
    <property type="nucleotide sequence ID" value="NZ_JAOQNR010000020.1"/>
</dbReference>
<feature type="region of interest" description="Disordered" evidence="1">
    <location>
        <begin position="143"/>
        <end position="187"/>
    </location>
</feature>
<reference evidence="3 4" key="1">
    <citation type="submission" date="2019-11" db="EMBL/GenBank/DDBJ databases">
        <title>Whole-genome sequence of a Rhodoblastus acidophilus DSM 142.</title>
        <authorList>
            <person name="Kyndt J.A."/>
            <person name="Meyer T.E."/>
        </authorList>
    </citation>
    <scope>NUCLEOTIDE SEQUENCE [LARGE SCALE GENOMIC DNA]</scope>
    <source>
        <strain evidence="3 4">DSM 142</strain>
    </source>
</reference>
<feature type="compositionally biased region" description="Low complexity" evidence="1">
    <location>
        <begin position="143"/>
        <end position="157"/>
    </location>
</feature>
<evidence type="ECO:0008006" key="5">
    <source>
        <dbReference type="Google" id="ProtNLM"/>
    </source>
</evidence>
<comment type="caution">
    <text evidence="3">The sequence shown here is derived from an EMBL/GenBank/DDBJ whole genome shotgun (WGS) entry which is preliminary data.</text>
</comment>
<accession>A0A6N8DVM3</accession>
<organism evidence="3 4">
    <name type="scientific">Rhodoblastus acidophilus</name>
    <name type="common">Rhodopseudomonas acidophila</name>
    <dbReference type="NCBI Taxonomy" id="1074"/>
    <lineage>
        <taxon>Bacteria</taxon>
        <taxon>Pseudomonadati</taxon>
        <taxon>Pseudomonadota</taxon>
        <taxon>Alphaproteobacteria</taxon>
        <taxon>Hyphomicrobiales</taxon>
        <taxon>Rhodoblastaceae</taxon>
        <taxon>Rhodoblastus</taxon>
    </lineage>
</organism>
<protein>
    <recommendedName>
        <fullName evidence="5">NADH-quinone oxidoreductase subunit E</fullName>
    </recommendedName>
</protein>
<dbReference type="Proteomes" id="UP000439113">
    <property type="component" value="Unassembled WGS sequence"/>
</dbReference>
<keyword evidence="2" id="KW-0472">Membrane</keyword>
<evidence type="ECO:0000256" key="1">
    <source>
        <dbReference type="SAM" id="MobiDB-lite"/>
    </source>
</evidence>
<feature type="compositionally biased region" description="Basic and acidic residues" evidence="1">
    <location>
        <begin position="161"/>
        <end position="172"/>
    </location>
</feature>
<evidence type="ECO:0000313" key="3">
    <source>
        <dbReference type="EMBL" id="MTV33233.1"/>
    </source>
</evidence>
<dbReference type="EMBL" id="WNKS01000030">
    <property type="protein sequence ID" value="MTV33233.1"/>
    <property type="molecule type" value="Genomic_DNA"/>
</dbReference>
<dbReference type="Gene3D" id="1.10.150.20">
    <property type="entry name" value="5' to 3' exonuclease, C-terminal subdomain"/>
    <property type="match status" value="1"/>
</dbReference>
<feature type="transmembrane region" description="Helical" evidence="2">
    <location>
        <begin position="37"/>
        <end position="57"/>
    </location>
</feature>
<proteinExistence type="predicted"/>
<name>A0A6N8DVM3_RHOAC</name>
<keyword evidence="2" id="KW-1133">Transmembrane helix</keyword>
<evidence type="ECO:0000256" key="2">
    <source>
        <dbReference type="SAM" id="Phobius"/>
    </source>
</evidence>
<sequence length="380" mass="39655">MTYLSQTLYLWWLAAFALGVAAALFAPRGDEKSGGAWLAGGLTLFALAAMAALAHIVPGRAGLWLDTGVLAVAAYGVGCLVGAALAAPFVIGAGASAPAAKRRLQELLSPAAPVCAPPIHEAAAVAAAGAVAQAFLKLMEAPQPGQAEAPAGEAAPASHAQPEHEATEDAGRGRPQPMARPQEEDDLRLIRGVDAALRQKLREIGVWRFSQIAAWGPEQIAWVSERIGEKSPASPQDWPAQARLLAVGALTDHARAVLRGEQPESPDEDERAAWLKTLPQPAAPGAGDGLYAGSRPAGFSEPPLGEKDDLTRLLGVDAETAARLNGLGVWTLRQIACWSEENARWIGAYLATPGAPEREDWIGQARALARALASPAQQPV</sequence>
<feature type="transmembrane region" description="Helical" evidence="2">
    <location>
        <begin position="6"/>
        <end position="25"/>
    </location>
</feature>